<comment type="subcellular location">
    <subcellularLocation>
        <location evidence="1">Cell membrane</location>
        <topology evidence="1">Multi-pass membrane protein</topology>
    </subcellularLocation>
</comment>
<organism evidence="11 12">
    <name type="scientific">Corynebacterium lowii</name>
    <dbReference type="NCBI Taxonomy" id="1544413"/>
    <lineage>
        <taxon>Bacteria</taxon>
        <taxon>Bacillati</taxon>
        <taxon>Actinomycetota</taxon>
        <taxon>Actinomycetes</taxon>
        <taxon>Mycobacteriales</taxon>
        <taxon>Corynebacteriaceae</taxon>
        <taxon>Corynebacterium</taxon>
    </lineage>
</organism>
<comment type="caution">
    <text evidence="11">The sequence shown here is derived from an EMBL/GenBank/DDBJ whole genome shotgun (WGS) entry which is preliminary data.</text>
</comment>
<dbReference type="PROSITE" id="PS00216">
    <property type="entry name" value="SUGAR_TRANSPORT_1"/>
    <property type="match status" value="1"/>
</dbReference>
<evidence type="ECO:0000313" key="12">
    <source>
        <dbReference type="Proteomes" id="UP000050488"/>
    </source>
</evidence>
<dbReference type="STRING" id="1544413.Clow_00504"/>
<gene>
    <name evidence="11" type="primary">proP</name>
    <name evidence="11" type="ORF">Clow_00504</name>
</gene>
<evidence type="ECO:0000256" key="8">
    <source>
        <dbReference type="ARBA" id="ARBA00023136"/>
    </source>
</evidence>
<dbReference type="Proteomes" id="UP000050488">
    <property type="component" value="Unassembled WGS sequence"/>
</dbReference>
<evidence type="ECO:0000256" key="5">
    <source>
        <dbReference type="ARBA" id="ARBA00022692"/>
    </source>
</evidence>
<feature type="transmembrane region" description="Helical" evidence="9">
    <location>
        <begin position="312"/>
        <end position="332"/>
    </location>
</feature>
<dbReference type="InterPro" id="IPR020846">
    <property type="entry name" value="MFS_dom"/>
</dbReference>
<evidence type="ECO:0000256" key="4">
    <source>
        <dbReference type="ARBA" id="ARBA00022475"/>
    </source>
</evidence>
<feature type="transmembrane region" description="Helical" evidence="9">
    <location>
        <begin position="121"/>
        <end position="149"/>
    </location>
</feature>
<evidence type="ECO:0000256" key="6">
    <source>
        <dbReference type="ARBA" id="ARBA00022847"/>
    </source>
</evidence>
<protein>
    <submittedName>
        <fullName evidence="11">Proline/betaine transporter</fullName>
    </submittedName>
</protein>
<accession>A0A0Q0U5W1</accession>
<dbReference type="AlphaFoldDB" id="A0A0Q0U5W1"/>
<feature type="domain" description="Major facilitator superfamily (MFS) profile" evidence="10">
    <location>
        <begin position="24"/>
        <end position="430"/>
    </location>
</feature>
<evidence type="ECO:0000256" key="3">
    <source>
        <dbReference type="ARBA" id="ARBA00022448"/>
    </source>
</evidence>
<reference evidence="11 12" key="1">
    <citation type="submission" date="2015-10" db="EMBL/GenBank/DDBJ databases">
        <title>Corynebacteirum lowii and Corynebacterium oculi species nova, derived from human clinical disease and and emended description of Corynebacterium mastiditis.</title>
        <authorList>
            <person name="Bernard K."/>
            <person name="Pacheco A.L."/>
            <person name="Mcdougall C."/>
            <person name="Burtx T."/>
            <person name="Weibe D."/>
            <person name="Tyler S."/>
            <person name="Olson A.B."/>
            <person name="Cnockaert M."/>
            <person name="Eguchi H."/>
            <person name="Kuwahara T."/>
            <person name="Nakayama-Imaohji H."/>
            <person name="Boudewijins M."/>
            <person name="Van Hoecke F."/>
            <person name="Bernier A.-M."/>
            <person name="Vandamme P."/>
        </authorList>
    </citation>
    <scope>NUCLEOTIDE SEQUENCE [LARGE SCALE GENOMIC DNA]</scope>
    <source>
        <strain evidence="11 12">NML 130206</strain>
    </source>
</reference>
<evidence type="ECO:0000256" key="7">
    <source>
        <dbReference type="ARBA" id="ARBA00022989"/>
    </source>
</evidence>
<feature type="transmembrane region" description="Helical" evidence="9">
    <location>
        <begin position="408"/>
        <end position="426"/>
    </location>
</feature>
<feature type="transmembrane region" description="Helical" evidence="9">
    <location>
        <begin position="170"/>
        <end position="188"/>
    </location>
</feature>
<proteinExistence type="inferred from homology"/>
<dbReference type="GO" id="GO:0015293">
    <property type="term" value="F:symporter activity"/>
    <property type="evidence" value="ECO:0007669"/>
    <property type="project" value="UniProtKB-KW"/>
</dbReference>
<evidence type="ECO:0000313" key="11">
    <source>
        <dbReference type="EMBL" id="KQB87445.1"/>
    </source>
</evidence>
<dbReference type="InterPro" id="IPR036259">
    <property type="entry name" value="MFS_trans_sf"/>
</dbReference>
<comment type="similarity">
    <text evidence="2">Belongs to the major facilitator superfamily. Metabolite:H+ Symporter (MHS) family (TC 2.A.1.6) family.</text>
</comment>
<evidence type="ECO:0000256" key="2">
    <source>
        <dbReference type="ARBA" id="ARBA00008240"/>
    </source>
</evidence>
<feature type="transmembrane region" description="Helical" evidence="9">
    <location>
        <begin position="61"/>
        <end position="82"/>
    </location>
</feature>
<feature type="transmembrane region" description="Helical" evidence="9">
    <location>
        <begin position="374"/>
        <end position="396"/>
    </location>
</feature>
<keyword evidence="5 9" id="KW-0812">Transmembrane</keyword>
<keyword evidence="12" id="KW-1185">Reference proteome</keyword>
<keyword evidence="6" id="KW-0769">Symport</keyword>
<dbReference type="InterPro" id="IPR011701">
    <property type="entry name" value="MFS"/>
</dbReference>
<dbReference type="PROSITE" id="PS50850">
    <property type="entry name" value="MFS"/>
    <property type="match status" value="1"/>
</dbReference>
<keyword evidence="7 9" id="KW-1133">Transmembrane helix</keyword>
<keyword evidence="4" id="KW-1003">Cell membrane</keyword>
<feature type="transmembrane region" description="Helical" evidence="9">
    <location>
        <begin position="27"/>
        <end position="55"/>
    </location>
</feature>
<dbReference type="InterPro" id="IPR051084">
    <property type="entry name" value="H+-coupled_symporters"/>
</dbReference>
<dbReference type="Pfam" id="PF07690">
    <property type="entry name" value="MFS_1"/>
    <property type="match status" value="1"/>
</dbReference>
<evidence type="ECO:0000256" key="1">
    <source>
        <dbReference type="ARBA" id="ARBA00004651"/>
    </source>
</evidence>
<dbReference type="PATRIC" id="fig|1544413.3.peg.509"/>
<dbReference type="Gene3D" id="1.20.1250.20">
    <property type="entry name" value="MFS general substrate transporter like domains"/>
    <property type="match status" value="2"/>
</dbReference>
<keyword evidence="8 9" id="KW-0472">Membrane</keyword>
<evidence type="ECO:0000256" key="9">
    <source>
        <dbReference type="SAM" id="Phobius"/>
    </source>
</evidence>
<keyword evidence="3" id="KW-0813">Transport</keyword>
<dbReference type="SUPFAM" id="SSF103473">
    <property type="entry name" value="MFS general substrate transporter"/>
    <property type="match status" value="1"/>
</dbReference>
<sequence length="440" mass="46427">MSVAEGLPLATMVGNLLRSPRRRSMAVAAFGTVVEWYDFSLFFYVSTYLAVAFYAPYEGSFLLSLATGAVGFLFRPLGAMVFGHIGDRLGRRQALVISAGLMAISMFGIALMPTHEVMGGWAAAGVVLLRCLAGFSVGAEYTGIMVYLMESARDDRRGFAASWAAANSEVGGLLAVGLSAGLAAVLSPENMQGWGWRLLFIIGGLLAAAMIPLRRLMVETDSFNEQQEKKQPASPLIEVLRTHPRAVLVAFLISTVGSATYFLNITYVPSYLDEATDFDTSESLFLGALAAVVVIAVTPFVGLAADRYGRRICFVLIGLLAVGGAIPAYLLFQGASTQLALIGIAVLAIPAAGWSAVAASAVPEQFSASGRFSGMAIGYNLAVALFGGFSPMIVTWLMDSTGNPLAPAYYAAILCALAGIPAIMLMRERARVPLGVIDGN</sequence>
<feature type="transmembrane region" description="Helical" evidence="9">
    <location>
        <begin position="338"/>
        <end position="362"/>
    </location>
</feature>
<feature type="transmembrane region" description="Helical" evidence="9">
    <location>
        <begin position="194"/>
        <end position="213"/>
    </location>
</feature>
<evidence type="ECO:0000259" key="10">
    <source>
        <dbReference type="PROSITE" id="PS50850"/>
    </source>
</evidence>
<dbReference type="EMBL" id="LKEV01000001">
    <property type="protein sequence ID" value="KQB87445.1"/>
    <property type="molecule type" value="Genomic_DNA"/>
</dbReference>
<dbReference type="GO" id="GO:0005886">
    <property type="term" value="C:plasma membrane"/>
    <property type="evidence" value="ECO:0007669"/>
    <property type="project" value="UniProtKB-SubCell"/>
</dbReference>
<dbReference type="PROSITE" id="PS00217">
    <property type="entry name" value="SUGAR_TRANSPORT_2"/>
    <property type="match status" value="1"/>
</dbReference>
<dbReference type="PANTHER" id="PTHR43528">
    <property type="entry name" value="ALPHA-KETOGLUTARATE PERMEASE"/>
    <property type="match status" value="1"/>
</dbReference>
<feature type="transmembrane region" description="Helical" evidence="9">
    <location>
        <begin position="284"/>
        <end position="305"/>
    </location>
</feature>
<dbReference type="InterPro" id="IPR005829">
    <property type="entry name" value="Sugar_transporter_CS"/>
</dbReference>
<name>A0A0Q0U5W1_9CORY</name>
<dbReference type="PANTHER" id="PTHR43528:SF1">
    <property type="entry name" value="ALPHA-KETOGLUTARATE PERMEASE"/>
    <property type="match status" value="1"/>
</dbReference>
<feature type="transmembrane region" description="Helical" evidence="9">
    <location>
        <begin position="246"/>
        <end position="264"/>
    </location>
</feature>
<feature type="transmembrane region" description="Helical" evidence="9">
    <location>
        <begin position="94"/>
        <end position="115"/>
    </location>
</feature>